<proteinExistence type="predicted"/>
<comment type="caution">
    <text evidence="2">The sequence shown here is derived from an EMBL/GenBank/DDBJ whole genome shotgun (WGS) entry which is preliminary data.</text>
</comment>
<name>A0A6A6LXF5_HEVBR</name>
<dbReference type="Proteomes" id="UP000467840">
    <property type="component" value="Chromosome 9"/>
</dbReference>
<gene>
    <name evidence="2" type="ORF">GH714_013019</name>
</gene>
<protein>
    <submittedName>
        <fullName evidence="2">Uncharacterized protein</fullName>
    </submittedName>
</protein>
<evidence type="ECO:0000313" key="3">
    <source>
        <dbReference type="Proteomes" id="UP000467840"/>
    </source>
</evidence>
<sequence length="261" mass="28317">MEVICNRCVDGGGVLVDEIQSNLSKFGHLGDVQETDASDGDCTSGAEGFQELEPFGHEPVKNSLEKAVALPSEDDEPETALRLLFSGEPIRPALPILVCIGQIVALRLFNLPELSVDKVNLIFSFFAAWSAMKGSREKLGTSPRKLSVTWAPDVYDPIPNSVSHSVTSKQRKSRKDKGKNSNNNHKKNGKKGQKGNSKGGGGKDKKQLRKTGGRSDKCYKTLNTCDAPDLDEFDVGSPDYCGSSFLKKSPTTFHYPVAEAL</sequence>
<accession>A0A6A6LXF5</accession>
<keyword evidence="3" id="KW-1185">Reference proteome</keyword>
<dbReference type="PANTHER" id="PTHR34952">
    <property type="entry name" value="OS05G0113500 PROTEIN"/>
    <property type="match status" value="1"/>
</dbReference>
<dbReference type="PANTHER" id="PTHR34952:SF2">
    <property type="entry name" value="OS05G0113500 PROTEIN"/>
    <property type="match status" value="1"/>
</dbReference>
<feature type="compositionally biased region" description="Basic residues" evidence="1">
    <location>
        <begin position="184"/>
        <end position="193"/>
    </location>
</feature>
<dbReference type="AlphaFoldDB" id="A0A6A6LXF5"/>
<evidence type="ECO:0000313" key="2">
    <source>
        <dbReference type="EMBL" id="KAF2306131.1"/>
    </source>
</evidence>
<feature type="region of interest" description="Disordered" evidence="1">
    <location>
        <begin position="160"/>
        <end position="220"/>
    </location>
</feature>
<organism evidence="2 3">
    <name type="scientific">Hevea brasiliensis</name>
    <name type="common">Para rubber tree</name>
    <name type="synonym">Siphonia brasiliensis</name>
    <dbReference type="NCBI Taxonomy" id="3981"/>
    <lineage>
        <taxon>Eukaryota</taxon>
        <taxon>Viridiplantae</taxon>
        <taxon>Streptophyta</taxon>
        <taxon>Embryophyta</taxon>
        <taxon>Tracheophyta</taxon>
        <taxon>Spermatophyta</taxon>
        <taxon>Magnoliopsida</taxon>
        <taxon>eudicotyledons</taxon>
        <taxon>Gunneridae</taxon>
        <taxon>Pentapetalae</taxon>
        <taxon>rosids</taxon>
        <taxon>fabids</taxon>
        <taxon>Malpighiales</taxon>
        <taxon>Euphorbiaceae</taxon>
        <taxon>Crotonoideae</taxon>
        <taxon>Micrandreae</taxon>
        <taxon>Hevea</taxon>
    </lineage>
</organism>
<dbReference type="EMBL" id="JAAGAX010000008">
    <property type="protein sequence ID" value="KAF2306131.1"/>
    <property type="molecule type" value="Genomic_DNA"/>
</dbReference>
<reference evidence="2 3" key="1">
    <citation type="journal article" date="2020" name="Mol. Plant">
        <title>The Chromosome-Based Rubber Tree Genome Provides New Insights into Spurge Genome Evolution and Rubber Biosynthesis.</title>
        <authorList>
            <person name="Liu J."/>
            <person name="Shi C."/>
            <person name="Shi C.C."/>
            <person name="Li W."/>
            <person name="Zhang Q.J."/>
            <person name="Zhang Y."/>
            <person name="Li K."/>
            <person name="Lu H.F."/>
            <person name="Shi C."/>
            <person name="Zhu S.T."/>
            <person name="Xiao Z.Y."/>
            <person name="Nan H."/>
            <person name="Yue Y."/>
            <person name="Zhu X.G."/>
            <person name="Wu Y."/>
            <person name="Hong X.N."/>
            <person name="Fan G.Y."/>
            <person name="Tong Y."/>
            <person name="Zhang D."/>
            <person name="Mao C.L."/>
            <person name="Liu Y.L."/>
            <person name="Hao S.J."/>
            <person name="Liu W.Q."/>
            <person name="Lv M.Q."/>
            <person name="Zhang H.B."/>
            <person name="Liu Y."/>
            <person name="Hu-Tang G.R."/>
            <person name="Wang J.P."/>
            <person name="Wang J.H."/>
            <person name="Sun Y.H."/>
            <person name="Ni S.B."/>
            <person name="Chen W.B."/>
            <person name="Zhang X.C."/>
            <person name="Jiao Y.N."/>
            <person name="Eichler E.E."/>
            <person name="Li G.H."/>
            <person name="Liu X."/>
            <person name="Gao L.Z."/>
        </authorList>
    </citation>
    <scope>NUCLEOTIDE SEQUENCE [LARGE SCALE GENOMIC DNA]</scope>
    <source>
        <strain evidence="3">cv. GT1</strain>
        <tissue evidence="2">Leaf</tissue>
    </source>
</reference>
<evidence type="ECO:0000256" key="1">
    <source>
        <dbReference type="SAM" id="MobiDB-lite"/>
    </source>
</evidence>